<evidence type="ECO:0000256" key="1">
    <source>
        <dbReference type="ARBA" id="ARBA00004141"/>
    </source>
</evidence>
<dbReference type="PANTHER" id="PTHR11403:SF10">
    <property type="entry name" value="CYTOCHROME C OXIDASE"/>
    <property type="match status" value="1"/>
</dbReference>
<evidence type="ECO:0000256" key="5">
    <source>
        <dbReference type="ARBA" id="ARBA00023136"/>
    </source>
</evidence>
<feature type="transmembrane region" description="Helical" evidence="7">
    <location>
        <begin position="30"/>
        <end position="55"/>
    </location>
</feature>
<dbReference type="AlphaFoldDB" id="A0A2S8GC04"/>
<reference evidence="9 10" key="1">
    <citation type="submission" date="2018-02" db="EMBL/GenBank/DDBJ databases">
        <title>Comparative genomes isolates from brazilian mangrove.</title>
        <authorList>
            <person name="Araujo J.E."/>
            <person name="Taketani R.G."/>
            <person name="Silva M.C.P."/>
            <person name="Loureco M.V."/>
            <person name="Andreote F.D."/>
        </authorList>
    </citation>
    <scope>NUCLEOTIDE SEQUENCE [LARGE SCALE GENOMIC DNA]</scope>
    <source>
        <strain evidence="9 10">Nap-Phe MGV</strain>
    </source>
</reference>
<proteinExistence type="inferred from homology"/>
<dbReference type="InterPro" id="IPR024791">
    <property type="entry name" value="Cyt_c/ubiquinol_Oxase_su3"/>
</dbReference>
<feature type="transmembrane region" description="Helical" evidence="7">
    <location>
        <begin position="67"/>
        <end position="90"/>
    </location>
</feature>
<dbReference type="InterPro" id="IPR035973">
    <property type="entry name" value="Cyt_c_oxidase_su3-like_sf"/>
</dbReference>
<comment type="subcellular location">
    <subcellularLocation>
        <location evidence="6">Cell membrane</location>
        <topology evidence="6">Multi-pass membrane protein</topology>
    </subcellularLocation>
    <subcellularLocation>
        <location evidence="1">Membrane</location>
        <topology evidence="1">Multi-pass membrane protein</topology>
    </subcellularLocation>
</comment>
<sequence length="210" mass="23987">MAAGQASPTAMLRNSFSNLSMRREEYQAKFGFALFIASLAMFFLAGMVGFVIISFARGVRAIPLTNIPWQLILGTLLMLGVSVALHLAVANVRRERQLRLRQWLWTAMGIAILFIVVQTFGLEALLKNLEGSLLAQDRQPQYGVVFFLIFVHALHVIGGMVFLRWVIYHAYRDRYDHESHWGVDLCALYWHFLDIVWILMLTTFALTSHL</sequence>
<dbReference type="GO" id="GO:0019646">
    <property type="term" value="P:aerobic electron transport chain"/>
    <property type="evidence" value="ECO:0007669"/>
    <property type="project" value="InterPro"/>
</dbReference>
<dbReference type="CDD" id="cd00386">
    <property type="entry name" value="Heme_Cu_Oxidase_III_like"/>
    <property type="match status" value="1"/>
</dbReference>
<dbReference type="EMBL" id="PUHZ01000025">
    <property type="protein sequence ID" value="PQO41992.1"/>
    <property type="molecule type" value="Genomic_DNA"/>
</dbReference>
<keyword evidence="5 7" id="KW-0472">Membrane</keyword>
<dbReference type="InterPro" id="IPR000298">
    <property type="entry name" value="Cyt_c_oxidase-like_su3"/>
</dbReference>
<dbReference type="Pfam" id="PF00510">
    <property type="entry name" value="COX3"/>
    <property type="match status" value="1"/>
</dbReference>
<keyword evidence="3 6" id="KW-0812">Transmembrane</keyword>
<comment type="similarity">
    <text evidence="2 6">Belongs to the cytochrome c oxidase subunit 3 family.</text>
</comment>
<gene>
    <name evidence="9" type="ORF">C5Y93_26910</name>
</gene>
<protein>
    <recommendedName>
        <fullName evidence="8">Heme-copper oxidase subunit III family profile domain-containing protein</fullName>
    </recommendedName>
</protein>
<accession>A0A2S8GC04</accession>
<name>A0A2S8GC04_9BACT</name>
<evidence type="ECO:0000256" key="6">
    <source>
        <dbReference type="RuleBase" id="RU003376"/>
    </source>
</evidence>
<dbReference type="SUPFAM" id="SSF81452">
    <property type="entry name" value="Cytochrome c oxidase subunit III-like"/>
    <property type="match status" value="1"/>
</dbReference>
<feature type="transmembrane region" description="Helical" evidence="7">
    <location>
        <begin position="188"/>
        <end position="207"/>
    </location>
</feature>
<keyword evidence="4 7" id="KW-1133">Transmembrane helix</keyword>
<dbReference type="GO" id="GO:0004129">
    <property type="term" value="F:cytochrome-c oxidase activity"/>
    <property type="evidence" value="ECO:0007669"/>
    <property type="project" value="InterPro"/>
</dbReference>
<evidence type="ECO:0000313" key="9">
    <source>
        <dbReference type="EMBL" id="PQO41992.1"/>
    </source>
</evidence>
<evidence type="ECO:0000256" key="2">
    <source>
        <dbReference type="ARBA" id="ARBA00010581"/>
    </source>
</evidence>
<dbReference type="Proteomes" id="UP000237819">
    <property type="component" value="Unassembled WGS sequence"/>
</dbReference>
<dbReference type="PANTHER" id="PTHR11403">
    <property type="entry name" value="CYTOCHROME C OXIDASE SUBUNIT III"/>
    <property type="match status" value="1"/>
</dbReference>
<dbReference type="InterPro" id="IPR013833">
    <property type="entry name" value="Cyt_c_oxidase_su3_a-hlx"/>
</dbReference>
<evidence type="ECO:0000256" key="7">
    <source>
        <dbReference type="SAM" id="Phobius"/>
    </source>
</evidence>
<feature type="domain" description="Heme-copper oxidase subunit III family profile" evidence="8">
    <location>
        <begin position="29"/>
        <end position="209"/>
    </location>
</feature>
<evidence type="ECO:0000256" key="4">
    <source>
        <dbReference type="ARBA" id="ARBA00022989"/>
    </source>
</evidence>
<comment type="caution">
    <text evidence="9">The sequence shown here is derived from an EMBL/GenBank/DDBJ whole genome shotgun (WGS) entry which is preliminary data.</text>
</comment>
<feature type="transmembrane region" description="Helical" evidence="7">
    <location>
        <begin position="102"/>
        <end position="122"/>
    </location>
</feature>
<feature type="transmembrane region" description="Helical" evidence="7">
    <location>
        <begin position="142"/>
        <end position="167"/>
    </location>
</feature>
<evidence type="ECO:0000313" key="10">
    <source>
        <dbReference type="Proteomes" id="UP000237819"/>
    </source>
</evidence>
<dbReference type="Gene3D" id="1.20.120.80">
    <property type="entry name" value="Cytochrome c oxidase, subunit III, four-helix bundle"/>
    <property type="match status" value="1"/>
</dbReference>
<organism evidence="9 10">
    <name type="scientific">Blastopirellula marina</name>
    <dbReference type="NCBI Taxonomy" id="124"/>
    <lineage>
        <taxon>Bacteria</taxon>
        <taxon>Pseudomonadati</taxon>
        <taxon>Planctomycetota</taxon>
        <taxon>Planctomycetia</taxon>
        <taxon>Pirellulales</taxon>
        <taxon>Pirellulaceae</taxon>
        <taxon>Blastopirellula</taxon>
    </lineage>
</organism>
<evidence type="ECO:0000256" key="3">
    <source>
        <dbReference type="ARBA" id="ARBA00022692"/>
    </source>
</evidence>
<evidence type="ECO:0000259" key="8">
    <source>
        <dbReference type="PROSITE" id="PS50253"/>
    </source>
</evidence>
<dbReference type="GO" id="GO:0005886">
    <property type="term" value="C:plasma membrane"/>
    <property type="evidence" value="ECO:0007669"/>
    <property type="project" value="UniProtKB-SubCell"/>
</dbReference>
<dbReference type="PROSITE" id="PS50253">
    <property type="entry name" value="COX3"/>
    <property type="match status" value="1"/>
</dbReference>